<keyword evidence="1" id="KW-1133">Transmembrane helix</keyword>
<accession>A0A5C5VDY7</accession>
<feature type="transmembrane region" description="Helical" evidence="1">
    <location>
        <begin position="221"/>
        <end position="243"/>
    </location>
</feature>
<evidence type="ECO:0000256" key="1">
    <source>
        <dbReference type="SAM" id="Phobius"/>
    </source>
</evidence>
<evidence type="ECO:0000313" key="3">
    <source>
        <dbReference type="Proteomes" id="UP000316714"/>
    </source>
</evidence>
<protein>
    <recommendedName>
        <fullName evidence="4">CorA-like Mg2+ transporter protein</fullName>
    </recommendedName>
</protein>
<dbReference type="OrthoDB" id="192288at2"/>
<dbReference type="Proteomes" id="UP000316714">
    <property type="component" value="Unassembled WGS sequence"/>
</dbReference>
<keyword evidence="3" id="KW-1185">Reference proteome</keyword>
<evidence type="ECO:0000313" key="2">
    <source>
        <dbReference type="EMBL" id="TWT36129.1"/>
    </source>
</evidence>
<keyword evidence="1" id="KW-0812">Transmembrane</keyword>
<feature type="transmembrane region" description="Helical" evidence="1">
    <location>
        <begin position="188"/>
        <end position="209"/>
    </location>
</feature>
<comment type="caution">
    <text evidence="2">The sequence shown here is derived from an EMBL/GenBank/DDBJ whole genome shotgun (WGS) entry which is preliminary data.</text>
</comment>
<dbReference type="EMBL" id="SIHJ01000001">
    <property type="protein sequence ID" value="TWT36129.1"/>
    <property type="molecule type" value="Genomic_DNA"/>
</dbReference>
<sequence length="246" mass="27237">MAGTQLIPQQWTLPEAISKRLGDEVGRQRAMVHDGHLLLVLHAPPTQDQDAREGRLFWRAPSGEWKPQALRHGERAVGELIDEYDKLLDQIDASEDAAQSAAAYFDLLTLLNPLVRASHNLHQALQQAREELPDVRELILLRDRAYSTARRAELLQADARNTLDFVIARRAEEQAESSRRQAKAAHRLNVLAAWTFPLLTLCAVFGSNLGHGLEAWDAAAAPLPMLAVVGSGLLLGSILVGYVTRR</sequence>
<name>A0A5C5VDY7_9BACT</name>
<dbReference type="AlphaFoldDB" id="A0A5C5VDY7"/>
<proteinExistence type="predicted"/>
<dbReference type="RefSeq" id="WP_146562796.1">
    <property type="nucleotide sequence ID" value="NZ_SIHJ01000001.1"/>
</dbReference>
<gene>
    <name evidence="2" type="ORF">KOR34_10280</name>
</gene>
<reference evidence="2 3" key="1">
    <citation type="submission" date="2019-02" db="EMBL/GenBank/DDBJ databases">
        <title>Deep-cultivation of Planctomycetes and their phenomic and genomic characterization uncovers novel biology.</title>
        <authorList>
            <person name="Wiegand S."/>
            <person name="Jogler M."/>
            <person name="Boedeker C."/>
            <person name="Pinto D."/>
            <person name="Vollmers J."/>
            <person name="Rivas-Marin E."/>
            <person name="Kohn T."/>
            <person name="Peeters S.H."/>
            <person name="Heuer A."/>
            <person name="Rast P."/>
            <person name="Oberbeckmann S."/>
            <person name="Bunk B."/>
            <person name="Jeske O."/>
            <person name="Meyerdierks A."/>
            <person name="Storesund J.E."/>
            <person name="Kallscheuer N."/>
            <person name="Luecker S."/>
            <person name="Lage O.M."/>
            <person name="Pohl T."/>
            <person name="Merkel B.J."/>
            <person name="Hornburger P."/>
            <person name="Mueller R.-W."/>
            <person name="Bruemmer F."/>
            <person name="Labrenz M."/>
            <person name="Spormann A.M."/>
            <person name="Op Den Camp H."/>
            <person name="Overmann J."/>
            <person name="Amann R."/>
            <person name="Jetten M.S.M."/>
            <person name="Mascher T."/>
            <person name="Medema M.H."/>
            <person name="Devos D.P."/>
            <person name="Kaster A.-K."/>
            <person name="Ovreas L."/>
            <person name="Rohde M."/>
            <person name="Galperin M.Y."/>
            <person name="Jogler C."/>
        </authorList>
    </citation>
    <scope>NUCLEOTIDE SEQUENCE [LARGE SCALE GENOMIC DNA]</scope>
    <source>
        <strain evidence="2 3">KOR34</strain>
    </source>
</reference>
<evidence type="ECO:0008006" key="4">
    <source>
        <dbReference type="Google" id="ProtNLM"/>
    </source>
</evidence>
<organism evidence="2 3">
    <name type="scientific">Posidoniimonas corsicana</name>
    <dbReference type="NCBI Taxonomy" id="1938618"/>
    <lineage>
        <taxon>Bacteria</taxon>
        <taxon>Pseudomonadati</taxon>
        <taxon>Planctomycetota</taxon>
        <taxon>Planctomycetia</taxon>
        <taxon>Pirellulales</taxon>
        <taxon>Lacipirellulaceae</taxon>
        <taxon>Posidoniimonas</taxon>
    </lineage>
</organism>
<keyword evidence="1" id="KW-0472">Membrane</keyword>